<sequence>MVAITSFALVAAATLASAAPAYPSYGQPESATAVAQAEADSVFGNAVAEASAVADSASGSWHAPPSKTFNPFRATHRVIAGFNGMLRYEPENIVAEIGDLVEVHYLPKNHSFAQSSFQKPCVPINDDAKFSGFMPTKEGEAPNVFTIEIDSKEPQWYYCPQTVGSHCQMGMAMVINQNFNSPNTLDAYKAAANKTEVSISPPRVQGGTIAPPPNGPGL</sequence>
<dbReference type="OrthoDB" id="5415867at2759"/>
<evidence type="ECO:0000256" key="1">
    <source>
        <dbReference type="SAM" id="MobiDB-lite"/>
    </source>
</evidence>
<keyword evidence="2" id="KW-0732">Signal</keyword>
<comment type="caution">
    <text evidence="3">The sequence shown here is derived from an EMBL/GenBank/DDBJ whole genome shotgun (WGS) entry which is preliminary data.</text>
</comment>
<reference evidence="3" key="1">
    <citation type="journal article" date="2020" name="Stud. Mycol.">
        <title>101 Dothideomycetes genomes: a test case for predicting lifestyles and emergence of pathogens.</title>
        <authorList>
            <person name="Haridas S."/>
            <person name="Albert R."/>
            <person name="Binder M."/>
            <person name="Bloem J."/>
            <person name="Labutti K."/>
            <person name="Salamov A."/>
            <person name="Andreopoulos B."/>
            <person name="Baker S."/>
            <person name="Barry K."/>
            <person name="Bills G."/>
            <person name="Bluhm B."/>
            <person name="Cannon C."/>
            <person name="Castanera R."/>
            <person name="Culley D."/>
            <person name="Daum C."/>
            <person name="Ezra D."/>
            <person name="Gonzalez J."/>
            <person name="Henrissat B."/>
            <person name="Kuo A."/>
            <person name="Liang C."/>
            <person name="Lipzen A."/>
            <person name="Lutzoni F."/>
            <person name="Magnuson J."/>
            <person name="Mondo S."/>
            <person name="Nolan M."/>
            <person name="Ohm R."/>
            <person name="Pangilinan J."/>
            <person name="Park H.-J."/>
            <person name="Ramirez L."/>
            <person name="Alfaro M."/>
            <person name="Sun H."/>
            <person name="Tritt A."/>
            <person name="Yoshinaga Y."/>
            <person name="Zwiers L.-H."/>
            <person name="Turgeon B."/>
            <person name="Goodwin S."/>
            <person name="Spatafora J."/>
            <person name="Crous P."/>
            <person name="Grigoriev I."/>
        </authorList>
    </citation>
    <scope>NUCLEOTIDE SEQUENCE</scope>
    <source>
        <strain evidence="3">CBS 133067</strain>
    </source>
</reference>
<gene>
    <name evidence="3" type="ORF">NA57DRAFT_76375</name>
</gene>
<dbReference type="Gene3D" id="2.60.40.420">
    <property type="entry name" value="Cupredoxins - blue copper proteins"/>
    <property type="match status" value="1"/>
</dbReference>
<dbReference type="AlphaFoldDB" id="A0A9P4IH18"/>
<dbReference type="PANTHER" id="PTHR34883">
    <property type="entry name" value="SERINE-RICH PROTEIN, PUTATIVE-RELATED-RELATED"/>
    <property type="match status" value="1"/>
</dbReference>
<dbReference type="CDD" id="cd00920">
    <property type="entry name" value="Cupredoxin"/>
    <property type="match status" value="1"/>
</dbReference>
<evidence type="ECO:0008006" key="5">
    <source>
        <dbReference type="Google" id="ProtNLM"/>
    </source>
</evidence>
<dbReference type="InterPro" id="IPR052953">
    <property type="entry name" value="Ser-rich/MCO-related"/>
</dbReference>
<dbReference type="InterPro" id="IPR008972">
    <property type="entry name" value="Cupredoxin"/>
</dbReference>
<organism evidence="3 4">
    <name type="scientific">Rhizodiscina lignyota</name>
    <dbReference type="NCBI Taxonomy" id="1504668"/>
    <lineage>
        <taxon>Eukaryota</taxon>
        <taxon>Fungi</taxon>
        <taxon>Dikarya</taxon>
        <taxon>Ascomycota</taxon>
        <taxon>Pezizomycotina</taxon>
        <taxon>Dothideomycetes</taxon>
        <taxon>Pleosporomycetidae</taxon>
        <taxon>Aulographales</taxon>
        <taxon>Rhizodiscinaceae</taxon>
        <taxon>Rhizodiscina</taxon>
    </lineage>
</organism>
<evidence type="ECO:0000313" key="4">
    <source>
        <dbReference type="Proteomes" id="UP000799772"/>
    </source>
</evidence>
<dbReference type="SUPFAM" id="SSF49503">
    <property type="entry name" value="Cupredoxins"/>
    <property type="match status" value="1"/>
</dbReference>
<evidence type="ECO:0000256" key="2">
    <source>
        <dbReference type="SAM" id="SignalP"/>
    </source>
</evidence>
<protein>
    <recommendedName>
        <fullName evidence="5">Extracellular serine-rich protein</fullName>
    </recommendedName>
</protein>
<dbReference type="Proteomes" id="UP000799772">
    <property type="component" value="Unassembled WGS sequence"/>
</dbReference>
<keyword evidence="4" id="KW-1185">Reference proteome</keyword>
<feature type="chain" id="PRO_5040225979" description="Extracellular serine-rich protein" evidence="2">
    <location>
        <begin position="19"/>
        <end position="218"/>
    </location>
</feature>
<feature type="region of interest" description="Disordered" evidence="1">
    <location>
        <begin position="199"/>
        <end position="218"/>
    </location>
</feature>
<name>A0A9P4IH18_9PEZI</name>
<dbReference type="PANTHER" id="PTHR34883:SF15">
    <property type="entry name" value="EXTRACELLULAR SERINE-RICH PROTEIN"/>
    <property type="match status" value="1"/>
</dbReference>
<proteinExistence type="predicted"/>
<dbReference type="EMBL" id="ML978126">
    <property type="protein sequence ID" value="KAF2099143.1"/>
    <property type="molecule type" value="Genomic_DNA"/>
</dbReference>
<evidence type="ECO:0000313" key="3">
    <source>
        <dbReference type="EMBL" id="KAF2099143.1"/>
    </source>
</evidence>
<feature type="signal peptide" evidence="2">
    <location>
        <begin position="1"/>
        <end position="18"/>
    </location>
</feature>
<accession>A0A9P4IH18</accession>